<dbReference type="GeneID" id="97399370"/>
<evidence type="ECO:0000313" key="2">
    <source>
        <dbReference type="Proteomes" id="UP000010931"/>
    </source>
</evidence>
<dbReference type="Proteomes" id="UP000010931">
    <property type="component" value="Unassembled WGS sequence"/>
</dbReference>
<dbReference type="RefSeq" id="WP_006380840.1">
    <property type="nucleotide sequence ID" value="NZ_AEJB01000475.1"/>
</dbReference>
<evidence type="ECO:0008006" key="3">
    <source>
        <dbReference type="Google" id="ProtNLM"/>
    </source>
</evidence>
<keyword evidence="2" id="KW-1185">Reference proteome</keyword>
<comment type="caution">
    <text evidence="1">The sequence shown here is derived from an EMBL/GenBank/DDBJ whole genome shotgun (WGS) entry which is preliminary data.</text>
</comment>
<dbReference type="AlphaFoldDB" id="L7EYS8"/>
<evidence type="ECO:0000313" key="1">
    <source>
        <dbReference type="EMBL" id="ELP64157.1"/>
    </source>
</evidence>
<protein>
    <recommendedName>
        <fullName evidence="3">Toxin-antitoxin system, toxin component, RelE family</fullName>
    </recommendedName>
</protein>
<gene>
    <name evidence="1" type="ORF">STRTUCAR8_05566</name>
</gene>
<organism evidence="1 2">
    <name type="scientific">Streptomyces turgidiscabies (strain Car8)</name>
    <dbReference type="NCBI Taxonomy" id="698760"/>
    <lineage>
        <taxon>Bacteria</taxon>
        <taxon>Bacillati</taxon>
        <taxon>Actinomycetota</taxon>
        <taxon>Actinomycetes</taxon>
        <taxon>Kitasatosporales</taxon>
        <taxon>Streptomycetaceae</taxon>
        <taxon>Streptomyces</taxon>
    </lineage>
</organism>
<sequence>MTYRIDLSIRAEDALDGLADEGRREVMETIASALIRRDSWPAPGGWDAALWFGPQSWIVFSAYPDGIDVLEVGWVG</sequence>
<name>L7EYS8_STRT8</name>
<proteinExistence type="predicted"/>
<dbReference type="PATRIC" id="fig|698760.3.peg.6954"/>
<dbReference type="EMBL" id="AEJB01000475">
    <property type="protein sequence ID" value="ELP64157.1"/>
    <property type="molecule type" value="Genomic_DNA"/>
</dbReference>
<reference evidence="1 2" key="1">
    <citation type="journal article" date="2011" name="Plasmid">
        <title>Streptomyces turgidiscabies Car8 contains a modular pathogenicity island that shares virulence genes with other actinobacterial plant pathogens.</title>
        <authorList>
            <person name="Huguet-Tapia J.C."/>
            <person name="Badger J.H."/>
            <person name="Loria R."/>
            <person name="Pettis G.S."/>
        </authorList>
    </citation>
    <scope>NUCLEOTIDE SEQUENCE [LARGE SCALE GENOMIC DNA]</scope>
    <source>
        <strain evidence="1 2">Car8</strain>
    </source>
</reference>
<accession>L7EYS8</accession>